<feature type="transmembrane region" description="Helical" evidence="1">
    <location>
        <begin position="78"/>
        <end position="99"/>
    </location>
</feature>
<reference evidence="2 3" key="1">
    <citation type="submission" date="2022-01" db="EMBL/GenBank/DDBJ databases">
        <title>A chromosomal length assembly of Cordylochernes scorpioides.</title>
        <authorList>
            <person name="Zeh D."/>
            <person name="Zeh J."/>
        </authorList>
    </citation>
    <scope>NUCLEOTIDE SEQUENCE [LARGE SCALE GENOMIC DNA]</scope>
    <source>
        <strain evidence="2">IN4F17</strain>
        <tissue evidence="2">Whole Body</tissue>
    </source>
</reference>
<keyword evidence="3" id="KW-1185">Reference proteome</keyword>
<feature type="transmembrane region" description="Helical" evidence="1">
    <location>
        <begin position="131"/>
        <end position="151"/>
    </location>
</feature>
<evidence type="ECO:0000313" key="2">
    <source>
        <dbReference type="EMBL" id="UYV76946.1"/>
    </source>
</evidence>
<name>A0ABY6L708_9ARAC</name>
<accession>A0ABY6L708</accession>
<protein>
    <submittedName>
        <fullName evidence="2">Uncharacterized protein</fullName>
    </submittedName>
</protein>
<dbReference type="EMBL" id="CP092876">
    <property type="protein sequence ID" value="UYV76946.1"/>
    <property type="molecule type" value="Genomic_DNA"/>
</dbReference>
<keyword evidence="1" id="KW-0472">Membrane</keyword>
<gene>
    <name evidence="2" type="ORF">LAZ67_14002535</name>
</gene>
<organism evidence="2 3">
    <name type="scientific">Cordylochernes scorpioides</name>
    <dbReference type="NCBI Taxonomy" id="51811"/>
    <lineage>
        <taxon>Eukaryota</taxon>
        <taxon>Metazoa</taxon>
        <taxon>Ecdysozoa</taxon>
        <taxon>Arthropoda</taxon>
        <taxon>Chelicerata</taxon>
        <taxon>Arachnida</taxon>
        <taxon>Pseudoscorpiones</taxon>
        <taxon>Cheliferoidea</taxon>
        <taxon>Chernetidae</taxon>
        <taxon>Cordylochernes</taxon>
    </lineage>
</organism>
<evidence type="ECO:0000256" key="1">
    <source>
        <dbReference type="SAM" id="Phobius"/>
    </source>
</evidence>
<evidence type="ECO:0000313" key="3">
    <source>
        <dbReference type="Proteomes" id="UP001235939"/>
    </source>
</evidence>
<keyword evidence="1" id="KW-1133">Transmembrane helix</keyword>
<sequence length="185" mass="20766">MPLQSTRLFNDHPFFNNHSFSTTSLFNDELFQPPPFFNDHATLTRQLAFYPVIEFGESRRAHGLFPAAEIKERRTETLTLVTMVAVWCLLLVSLAAPALGRPASSVMPRKGRGSLTPLTARRANMTRRRNITTIAISPVYFFTNFSLRLAFAMTINKAQGRTLATRACVYARTTLSGFFKCANIG</sequence>
<proteinExistence type="predicted"/>
<dbReference type="Proteomes" id="UP001235939">
    <property type="component" value="Chromosome 14"/>
</dbReference>
<keyword evidence="1" id="KW-0812">Transmembrane</keyword>